<organism evidence="3">
    <name type="scientific">Caenorhabditis brenneri</name>
    <name type="common">Nematode worm</name>
    <dbReference type="NCBI Taxonomy" id="135651"/>
    <lineage>
        <taxon>Eukaryota</taxon>
        <taxon>Metazoa</taxon>
        <taxon>Ecdysozoa</taxon>
        <taxon>Nematoda</taxon>
        <taxon>Chromadorea</taxon>
        <taxon>Rhabditida</taxon>
        <taxon>Rhabditina</taxon>
        <taxon>Rhabditomorpha</taxon>
        <taxon>Rhabditoidea</taxon>
        <taxon>Rhabditidae</taxon>
        <taxon>Peloderinae</taxon>
        <taxon>Caenorhabditis</taxon>
    </lineage>
</organism>
<proteinExistence type="predicted"/>
<dbReference type="AlphaFoldDB" id="G0P6H5"/>
<name>G0P6H5_CAEBE</name>
<dbReference type="InParanoid" id="G0P6H5"/>
<keyword evidence="3" id="KW-1185">Reference proteome</keyword>
<dbReference type="HOGENOM" id="CLU_2173221_0_0_1"/>
<gene>
    <name evidence="2" type="ORF">CAEBREN_31875</name>
</gene>
<reference evidence="3" key="1">
    <citation type="submission" date="2011-07" db="EMBL/GenBank/DDBJ databases">
        <authorList>
            <consortium name="Caenorhabditis brenneri Sequencing and Analysis Consortium"/>
            <person name="Wilson R.K."/>
        </authorList>
    </citation>
    <scope>NUCLEOTIDE SEQUENCE [LARGE SCALE GENOMIC DNA]</scope>
    <source>
        <strain evidence="3">PB2801</strain>
    </source>
</reference>
<feature type="compositionally biased region" description="Polar residues" evidence="1">
    <location>
        <begin position="79"/>
        <end position="99"/>
    </location>
</feature>
<evidence type="ECO:0000313" key="2">
    <source>
        <dbReference type="EMBL" id="EGT46457.1"/>
    </source>
</evidence>
<protein>
    <submittedName>
        <fullName evidence="2">Uncharacterized protein</fullName>
    </submittedName>
</protein>
<feature type="region of interest" description="Disordered" evidence="1">
    <location>
        <begin position="31"/>
        <end position="110"/>
    </location>
</feature>
<accession>G0P6H5</accession>
<dbReference type="Proteomes" id="UP000008068">
    <property type="component" value="Unassembled WGS sequence"/>
</dbReference>
<dbReference type="EMBL" id="GL380098">
    <property type="protein sequence ID" value="EGT46457.1"/>
    <property type="molecule type" value="Genomic_DNA"/>
</dbReference>
<evidence type="ECO:0000313" key="3">
    <source>
        <dbReference type="Proteomes" id="UP000008068"/>
    </source>
</evidence>
<sequence length="110" mass="12084">MYRDTLNRTRPSTYCGYPTVFWPVHLPSIRDVTRPPVTTTSDAIRTAESDDVSGSDGWSTQPGRNILHPGRLDVDESTDANATESIPPTLNDSTGSSDVPKTKKSHKNQI</sequence>
<evidence type="ECO:0000256" key="1">
    <source>
        <dbReference type="SAM" id="MobiDB-lite"/>
    </source>
</evidence>